<evidence type="ECO:0000313" key="3">
    <source>
        <dbReference type="Proteomes" id="UP000603200"/>
    </source>
</evidence>
<protein>
    <recommendedName>
        <fullName evidence="1">Aminoglycoside phosphotransferase domain-containing protein</fullName>
    </recommendedName>
</protein>
<evidence type="ECO:0000313" key="2">
    <source>
        <dbReference type="EMBL" id="GIE21669.1"/>
    </source>
</evidence>
<comment type="caution">
    <text evidence="2">The sequence shown here is derived from an EMBL/GenBank/DDBJ whole genome shotgun (WGS) entry which is preliminary data.</text>
</comment>
<dbReference type="InterPro" id="IPR002575">
    <property type="entry name" value="Aminoglycoside_PTrfase"/>
</dbReference>
<dbReference type="InterPro" id="IPR011009">
    <property type="entry name" value="Kinase-like_dom_sf"/>
</dbReference>
<dbReference type="EMBL" id="BOMN01000059">
    <property type="protein sequence ID" value="GIE21669.1"/>
    <property type="molecule type" value="Genomic_DNA"/>
</dbReference>
<reference evidence="2 3" key="1">
    <citation type="submission" date="2021-01" db="EMBL/GenBank/DDBJ databases">
        <title>Whole genome shotgun sequence of Actinoplanes humidus NBRC 14915.</title>
        <authorList>
            <person name="Komaki H."/>
            <person name="Tamura T."/>
        </authorList>
    </citation>
    <scope>NUCLEOTIDE SEQUENCE [LARGE SCALE GENOMIC DNA]</scope>
    <source>
        <strain evidence="2 3">NBRC 14915</strain>
    </source>
</reference>
<dbReference type="RefSeq" id="WP_203838778.1">
    <property type="nucleotide sequence ID" value="NZ_BAAATV010000002.1"/>
</dbReference>
<dbReference type="Pfam" id="PF01636">
    <property type="entry name" value="APH"/>
    <property type="match status" value="2"/>
</dbReference>
<dbReference type="Proteomes" id="UP000603200">
    <property type="component" value="Unassembled WGS sequence"/>
</dbReference>
<organism evidence="2 3">
    <name type="scientific">Winogradskya humida</name>
    <dbReference type="NCBI Taxonomy" id="113566"/>
    <lineage>
        <taxon>Bacteria</taxon>
        <taxon>Bacillati</taxon>
        <taxon>Actinomycetota</taxon>
        <taxon>Actinomycetes</taxon>
        <taxon>Micromonosporales</taxon>
        <taxon>Micromonosporaceae</taxon>
        <taxon>Winogradskya</taxon>
    </lineage>
</organism>
<feature type="domain" description="Aminoglycoside phosphotransferase" evidence="1">
    <location>
        <begin position="102"/>
        <end position="165"/>
    </location>
</feature>
<proteinExistence type="predicted"/>
<dbReference type="Gene3D" id="3.90.1200.10">
    <property type="match status" value="1"/>
</dbReference>
<gene>
    <name evidence="2" type="ORF">Ahu01nite_047710</name>
</gene>
<name>A0ABQ3ZSX8_9ACTN</name>
<keyword evidence="3" id="KW-1185">Reference proteome</keyword>
<accession>A0ABQ3ZSX8</accession>
<sequence length="211" mass="22942">MTGRLLASGREADVFEIDGTRVLRRYRRDADVTAEAEAMRYVGALDYPVPEVHSASGIDMVLERLDGPTMATSGLPPAECASILADLHRRLHELPPWPDAPAGTSIVHLDLHPENVLMTARGPVVIDWCNVRADDPDLDTAMTALILAEVSLWDHPMSALARATLDEFLAIAPGDPRRLVADVAAQRRGQTVTLTPDELEVVDRAVSLVRG</sequence>
<dbReference type="SUPFAM" id="SSF56112">
    <property type="entry name" value="Protein kinase-like (PK-like)"/>
    <property type="match status" value="1"/>
</dbReference>
<evidence type="ECO:0000259" key="1">
    <source>
        <dbReference type="Pfam" id="PF01636"/>
    </source>
</evidence>
<feature type="domain" description="Aminoglycoside phosphotransferase" evidence="1">
    <location>
        <begin position="3"/>
        <end position="101"/>
    </location>
</feature>